<dbReference type="Pfam" id="PF13450">
    <property type="entry name" value="NAD_binding_8"/>
    <property type="match status" value="1"/>
</dbReference>
<evidence type="ECO:0000256" key="5">
    <source>
        <dbReference type="ARBA" id="ARBA00023002"/>
    </source>
</evidence>
<dbReference type="InterPro" id="IPR051104">
    <property type="entry name" value="FAD_monoxygenase"/>
</dbReference>
<comment type="caution">
    <text evidence="7">The sequence shown here is derived from an EMBL/GenBank/DDBJ whole genome shotgun (WGS) entry which is preliminary data.</text>
</comment>
<dbReference type="SUPFAM" id="SSF51905">
    <property type="entry name" value="FAD/NAD(P)-binding domain"/>
    <property type="match status" value="1"/>
</dbReference>
<protein>
    <submittedName>
        <fullName evidence="7">FAD/NAD(P)-binding domain-containing protein</fullName>
    </submittedName>
</protein>
<evidence type="ECO:0000256" key="4">
    <source>
        <dbReference type="ARBA" id="ARBA00022827"/>
    </source>
</evidence>
<keyword evidence="8" id="KW-1185">Reference proteome</keyword>
<dbReference type="Proteomes" id="UP001444661">
    <property type="component" value="Unassembled WGS sequence"/>
</dbReference>
<name>A0ABR1U0P0_9PEZI</name>
<sequence>MTGQIRIGIIGGGIAGITTAIALKKHPHVDVQVYEGASQFSERGAGVGLSPLALEALDDIIPSAIDLLKTQAGAVELDAARLVVGSGPEAGALVSDLGVSAGLTMNRPPLLQTLLSLVSPDILHANKRVKSVEQTEGGVVTVAFEDGKDAQFDAVIGADGIFSSVRNHVLGDEAETHAASPAGWWDTRHMVPFEKARAALGDESFKVDRQYAWLGKGAAMLHGIVENRTMVQCIIAVIDKDFTADRKRPVTRQVLEDALPKSWYEGPVAKGMVELILDQEDQKGYAIWEHKSTPTYANNRVCIIGDAAHATTPGKAMGPGWLSKTPSYWAILLAIYPRQGRSMRHSRRLMQSGDPGVS</sequence>
<keyword evidence="5" id="KW-0560">Oxidoreductase</keyword>
<gene>
    <name evidence="7" type="ORF">PG993_003841</name>
</gene>
<feature type="domain" description="FAD-binding" evidence="6">
    <location>
        <begin position="124"/>
        <end position="318"/>
    </location>
</feature>
<organism evidence="7 8">
    <name type="scientific">Apiospora rasikravindrae</name>
    <dbReference type="NCBI Taxonomy" id="990691"/>
    <lineage>
        <taxon>Eukaryota</taxon>
        <taxon>Fungi</taxon>
        <taxon>Dikarya</taxon>
        <taxon>Ascomycota</taxon>
        <taxon>Pezizomycotina</taxon>
        <taxon>Sordariomycetes</taxon>
        <taxon>Xylariomycetidae</taxon>
        <taxon>Amphisphaeriales</taxon>
        <taxon>Apiosporaceae</taxon>
        <taxon>Apiospora</taxon>
    </lineage>
</organism>
<proteinExistence type="inferred from homology"/>
<evidence type="ECO:0000259" key="6">
    <source>
        <dbReference type="Pfam" id="PF01494"/>
    </source>
</evidence>
<dbReference type="PRINTS" id="PR00420">
    <property type="entry name" value="RNGMNOXGNASE"/>
</dbReference>
<dbReference type="PANTHER" id="PTHR46720:SF3">
    <property type="entry name" value="FAD-BINDING DOMAIN-CONTAINING PROTEIN-RELATED"/>
    <property type="match status" value="1"/>
</dbReference>
<keyword evidence="4" id="KW-0274">FAD</keyword>
<comment type="similarity">
    <text evidence="2">Belongs to the paxM FAD-dependent monooxygenase family.</text>
</comment>
<evidence type="ECO:0000313" key="8">
    <source>
        <dbReference type="Proteomes" id="UP001444661"/>
    </source>
</evidence>
<dbReference type="InterPro" id="IPR002938">
    <property type="entry name" value="FAD-bd"/>
</dbReference>
<dbReference type="Gene3D" id="3.50.50.60">
    <property type="entry name" value="FAD/NAD(P)-binding domain"/>
    <property type="match status" value="1"/>
</dbReference>
<keyword evidence="3" id="KW-0285">Flavoprotein</keyword>
<dbReference type="EMBL" id="JAQQWK010000002">
    <property type="protein sequence ID" value="KAK8052456.1"/>
    <property type="molecule type" value="Genomic_DNA"/>
</dbReference>
<reference evidence="7 8" key="1">
    <citation type="submission" date="2023-01" db="EMBL/GenBank/DDBJ databases">
        <title>Analysis of 21 Apiospora genomes using comparative genomics revels a genus with tremendous synthesis potential of carbohydrate active enzymes and secondary metabolites.</title>
        <authorList>
            <person name="Sorensen T."/>
        </authorList>
    </citation>
    <scope>NUCLEOTIDE SEQUENCE [LARGE SCALE GENOMIC DNA]</scope>
    <source>
        <strain evidence="7 8">CBS 33761</strain>
    </source>
</reference>
<evidence type="ECO:0000256" key="1">
    <source>
        <dbReference type="ARBA" id="ARBA00005179"/>
    </source>
</evidence>
<dbReference type="PANTHER" id="PTHR46720">
    <property type="entry name" value="HYDROXYLASE, PUTATIVE (AFU_ORTHOLOGUE AFUA_3G01460)-RELATED"/>
    <property type="match status" value="1"/>
</dbReference>
<evidence type="ECO:0000313" key="7">
    <source>
        <dbReference type="EMBL" id="KAK8052456.1"/>
    </source>
</evidence>
<accession>A0ABR1U0P0</accession>
<evidence type="ECO:0000256" key="3">
    <source>
        <dbReference type="ARBA" id="ARBA00022630"/>
    </source>
</evidence>
<comment type="pathway">
    <text evidence="1">Secondary metabolite biosynthesis.</text>
</comment>
<dbReference type="Pfam" id="PF01494">
    <property type="entry name" value="FAD_binding_3"/>
    <property type="match status" value="1"/>
</dbReference>
<dbReference type="InterPro" id="IPR036188">
    <property type="entry name" value="FAD/NAD-bd_sf"/>
</dbReference>
<evidence type="ECO:0000256" key="2">
    <source>
        <dbReference type="ARBA" id="ARBA00007992"/>
    </source>
</evidence>